<dbReference type="PANTHER" id="PTHR31297:SF42">
    <property type="entry name" value="GLYCOSIDE HYDROLASE FAMILY 5 DOMAIN-CONTAINING PROTEIN"/>
    <property type="match status" value="1"/>
</dbReference>
<dbReference type="FunFam" id="3.20.20.80:FF:000033">
    <property type="entry name" value="Glucan 1,3-beta-glucosidase A"/>
    <property type="match status" value="1"/>
</dbReference>
<name>A0A165NMM6_EXIGL</name>
<evidence type="ECO:0000256" key="3">
    <source>
        <dbReference type="ARBA" id="ARBA00023295"/>
    </source>
</evidence>
<organism evidence="10 11">
    <name type="scientific">Exidia glandulosa HHB12029</name>
    <dbReference type="NCBI Taxonomy" id="1314781"/>
    <lineage>
        <taxon>Eukaryota</taxon>
        <taxon>Fungi</taxon>
        <taxon>Dikarya</taxon>
        <taxon>Basidiomycota</taxon>
        <taxon>Agaricomycotina</taxon>
        <taxon>Agaricomycetes</taxon>
        <taxon>Auriculariales</taxon>
        <taxon>Exidiaceae</taxon>
        <taxon>Exidia</taxon>
    </lineage>
</organism>
<dbReference type="InterPro" id="IPR001547">
    <property type="entry name" value="Glyco_hydro_5"/>
</dbReference>
<dbReference type="InterPro" id="IPR050386">
    <property type="entry name" value="Glycosyl_hydrolase_5"/>
</dbReference>
<dbReference type="Gene3D" id="3.20.20.80">
    <property type="entry name" value="Glycosidases"/>
    <property type="match status" value="1"/>
</dbReference>
<evidence type="ECO:0000256" key="8">
    <source>
        <dbReference type="SAM" id="SignalP"/>
    </source>
</evidence>
<comment type="similarity">
    <text evidence="1 7">Belongs to the glycosyl hydrolase 5 (cellulase A) family.</text>
</comment>
<dbReference type="FunCoup" id="A0A165NMM6">
    <property type="interactions" value="40"/>
</dbReference>
<dbReference type="STRING" id="1314781.A0A165NMM6"/>
<dbReference type="GO" id="GO:0004338">
    <property type="term" value="F:glucan exo-1,3-beta-glucosidase activity"/>
    <property type="evidence" value="ECO:0007669"/>
    <property type="project" value="UniProtKB-EC"/>
</dbReference>
<evidence type="ECO:0000256" key="7">
    <source>
        <dbReference type="RuleBase" id="RU361153"/>
    </source>
</evidence>
<dbReference type="EC" id="3.2.1.58" evidence="6"/>
<keyword evidence="11" id="KW-1185">Reference proteome</keyword>
<evidence type="ECO:0000256" key="4">
    <source>
        <dbReference type="ARBA" id="ARBA00023316"/>
    </source>
</evidence>
<evidence type="ECO:0000256" key="5">
    <source>
        <dbReference type="ARBA" id="ARBA00036824"/>
    </source>
</evidence>
<dbReference type="GO" id="GO:0009986">
    <property type="term" value="C:cell surface"/>
    <property type="evidence" value="ECO:0007669"/>
    <property type="project" value="TreeGrafter"/>
</dbReference>
<accession>A0A165NMM6</accession>
<comment type="catalytic activity">
    <reaction evidence="5">
        <text>Successive hydrolysis of beta-D-glucose units from the non-reducing ends of (1-&gt;3)-beta-D-glucans, releasing alpha-glucose.</text>
        <dbReference type="EC" id="3.2.1.58"/>
    </reaction>
</comment>
<dbReference type="PANTHER" id="PTHR31297">
    <property type="entry name" value="GLUCAN ENDO-1,6-BETA-GLUCOSIDASE B"/>
    <property type="match status" value="1"/>
</dbReference>
<evidence type="ECO:0000259" key="9">
    <source>
        <dbReference type="Pfam" id="PF00150"/>
    </source>
</evidence>
<keyword evidence="8" id="KW-0732">Signal</keyword>
<keyword evidence="2 7" id="KW-0378">Hydrolase</keyword>
<evidence type="ECO:0000313" key="11">
    <source>
        <dbReference type="Proteomes" id="UP000077266"/>
    </source>
</evidence>
<dbReference type="InParanoid" id="A0A165NMM6"/>
<dbReference type="GO" id="GO:0071555">
    <property type="term" value="P:cell wall organization"/>
    <property type="evidence" value="ECO:0007669"/>
    <property type="project" value="UniProtKB-KW"/>
</dbReference>
<keyword evidence="3 7" id="KW-0326">Glycosidase</keyword>
<keyword evidence="4" id="KW-0961">Cell wall biogenesis/degradation</keyword>
<dbReference type="GO" id="GO:0005576">
    <property type="term" value="C:extracellular region"/>
    <property type="evidence" value="ECO:0007669"/>
    <property type="project" value="TreeGrafter"/>
</dbReference>
<sequence length="426" mass="46765">MRSCSTPAMMRSAQLALLALAPSVVSAITTGFPYGSTTVRGVNLGGWLVLEPWITPSIFDNTGDSRVVDEYTYGQFVARATATSVLNNHWNTFITEQDFIAIKNAGLNHVRLPIGYWAWDVSGGEPYVQGQLPFLAKAITWAQNQGLKIVLDLHGAPGSQNGFDNSGQKGTPRWQTSQSNIDRTNAIIKKIALQYASQSSVIPIIATLNEPAGFFSQQLLDVTRQYWYDSYGNVRFPFGNSTQGNTVLMIHDAFQPLSYWNGFMGTSTGRQGVAIDTHIYQMFSNALVAMNNSQHISNACNNAGELSAFNDLWKIVGEWTTAATDCAKYLNGRGTGARYDGTLSGSPRVGSCTGLTGSTSTFSSAYKTFLRQMFEAQTITFERNANGWIYWTWKTEITDEWSYQKGLAGGWIPSNPGTRQFPTICG</sequence>
<protein>
    <recommendedName>
        <fullName evidence="6">glucan 1,3-beta-glucosidase</fullName>
        <ecNumber evidence="6">3.2.1.58</ecNumber>
    </recommendedName>
</protein>
<dbReference type="GO" id="GO:0009251">
    <property type="term" value="P:glucan catabolic process"/>
    <property type="evidence" value="ECO:0007669"/>
    <property type="project" value="TreeGrafter"/>
</dbReference>
<evidence type="ECO:0000313" key="10">
    <source>
        <dbReference type="EMBL" id="KZW00959.1"/>
    </source>
</evidence>
<dbReference type="EMBL" id="KV425897">
    <property type="protein sequence ID" value="KZW00959.1"/>
    <property type="molecule type" value="Genomic_DNA"/>
</dbReference>
<feature type="domain" description="Glycoside hydrolase family 5" evidence="9">
    <location>
        <begin position="85"/>
        <end position="214"/>
    </location>
</feature>
<gene>
    <name evidence="10" type="ORF">EXIGLDRAFT_738616</name>
</gene>
<dbReference type="SUPFAM" id="SSF51445">
    <property type="entry name" value="(Trans)glycosidases"/>
    <property type="match status" value="1"/>
</dbReference>
<dbReference type="AlphaFoldDB" id="A0A165NMM6"/>
<evidence type="ECO:0000256" key="1">
    <source>
        <dbReference type="ARBA" id="ARBA00005641"/>
    </source>
</evidence>
<dbReference type="OrthoDB" id="62120at2759"/>
<proteinExistence type="inferred from homology"/>
<feature type="chain" id="PRO_5007863414" description="glucan 1,3-beta-glucosidase" evidence="8">
    <location>
        <begin position="28"/>
        <end position="426"/>
    </location>
</feature>
<evidence type="ECO:0000256" key="6">
    <source>
        <dbReference type="ARBA" id="ARBA00038929"/>
    </source>
</evidence>
<dbReference type="Pfam" id="PF00150">
    <property type="entry name" value="Cellulase"/>
    <property type="match status" value="1"/>
</dbReference>
<reference evidence="10 11" key="1">
    <citation type="journal article" date="2016" name="Mol. Biol. Evol.">
        <title>Comparative Genomics of Early-Diverging Mushroom-Forming Fungi Provides Insights into the Origins of Lignocellulose Decay Capabilities.</title>
        <authorList>
            <person name="Nagy L.G."/>
            <person name="Riley R."/>
            <person name="Tritt A."/>
            <person name="Adam C."/>
            <person name="Daum C."/>
            <person name="Floudas D."/>
            <person name="Sun H."/>
            <person name="Yadav J.S."/>
            <person name="Pangilinan J."/>
            <person name="Larsson K.H."/>
            <person name="Matsuura K."/>
            <person name="Barry K."/>
            <person name="Labutti K."/>
            <person name="Kuo R."/>
            <person name="Ohm R.A."/>
            <person name="Bhattacharya S.S."/>
            <person name="Shirouzu T."/>
            <person name="Yoshinaga Y."/>
            <person name="Martin F.M."/>
            <person name="Grigoriev I.V."/>
            <person name="Hibbett D.S."/>
        </authorList>
    </citation>
    <scope>NUCLEOTIDE SEQUENCE [LARGE SCALE GENOMIC DNA]</scope>
    <source>
        <strain evidence="10 11">HHB12029</strain>
    </source>
</reference>
<feature type="signal peptide" evidence="8">
    <location>
        <begin position="1"/>
        <end position="27"/>
    </location>
</feature>
<dbReference type="Proteomes" id="UP000077266">
    <property type="component" value="Unassembled WGS sequence"/>
</dbReference>
<evidence type="ECO:0000256" key="2">
    <source>
        <dbReference type="ARBA" id="ARBA00022801"/>
    </source>
</evidence>
<dbReference type="InterPro" id="IPR017853">
    <property type="entry name" value="GH"/>
</dbReference>